<dbReference type="RefSeq" id="XP_070889821.1">
    <property type="nucleotide sequence ID" value="XM_071026236.1"/>
</dbReference>
<proteinExistence type="predicted"/>
<name>A0ABR4M2I7_9EURO</name>
<reference evidence="1 2" key="1">
    <citation type="submission" date="2024-07" db="EMBL/GenBank/DDBJ databases">
        <title>Section-level genome sequencing and comparative genomics of Aspergillus sections Usti and Cavernicolus.</title>
        <authorList>
            <consortium name="Lawrence Berkeley National Laboratory"/>
            <person name="Nybo J.L."/>
            <person name="Vesth T.C."/>
            <person name="Theobald S."/>
            <person name="Frisvad J.C."/>
            <person name="Larsen T.O."/>
            <person name="Kjaerboelling I."/>
            <person name="Rothschild-Mancinelli K."/>
            <person name="Lyhne E.K."/>
            <person name="Kogle M.E."/>
            <person name="Barry K."/>
            <person name="Clum A."/>
            <person name="Na H."/>
            <person name="Ledsgaard L."/>
            <person name="Lin J."/>
            <person name="Lipzen A."/>
            <person name="Kuo A."/>
            <person name="Riley R."/>
            <person name="Mondo S."/>
            <person name="Labutti K."/>
            <person name="Haridas S."/>
            <person name="Pangalinan J."/>
            <person name="Salamov A.A."/>
            <person name="Simmons B.A."/>
            <person name="Magnuson J.K."/>
            <person name="Chen J."/>
            <person name="Drula E."/>
            <person name="Henrissat B."/>
            <person name="Wiebenga A."/>
            <person name="Lubbers R.J."/>
            <person name="Gomes A.C."/>
            <person name="Macurrencykelacurrency M.R."/>
            <person name="Stajich J."/>
            <person name="Grigoriev I.V."/>
            <person name="Mortensen U.H."/>
            <person name="De Vries R.P."/>
            <person name="Baker S.E."/>
            <person name="Andersen M.R."/>
        </authorList>
    </citation>
    <scope>NUCLEOTIDE SEQUENCE [LARGE SCALE GENOMIC DNA]</scope>
    <source>
        <strain evidence="1 2">CBS 449.75</strain>
    </source>
</reference>
<evidence type="ECO:0000313" key="1">
    <source>
        <dbReference type="EMBL" id="KAL2870842.1"/>
    </source>
</evidence>
<organism evidence="1 2">
    <name type="scientific">Aspergillus lucknowensis</name>
    <dbReference type="NCBI Taxonomy" id="176173"/>
    <lineage>
        <taxon>Eukaryota</taxon>
        <taxon>Fungi</taxon>
        <taxon>Dikarya</taxon>
        <taxon>Ascomycota</taxon>
        <taxon>Pezizomycotina</taxon>
        <taxon>Eurotiomycetes</taxon>
        <taxon>Eurotiomycetidae</taxon>
        <taxon>Eurotiales</taxon>
        <taxon>Aspergillaceae</taxon>
        <taxon>Aspergillus</taxon>
        <taxon>Aspergillus subgen. Nidulantes</taxon>
    </lineage>
</organism>
<comment type="caution">
    <text evidence="1">The sequence shown here is derived from an EMBL/GenBank/DDBJ whole genome shotgun (WGS) entry which is preliminary data.</text>
</comment>
<evidence type="ECO:0000313" key="2">
    <source>
        <dbReference type="Proteomes" id="UP001610432"/>
    </source>
</evidence>
<accession>A0ABR4M2I7</accession>
<gene>
    <name evidence="1" type="ORF">BJX67DRAFT_249954</name>
</gene>
<keyword evidence="2" id="KW-1185">Reference proteome</keyword>
<dbReference type="GeneID" id="98141308"/>
<sequence>MVCCIISTKARHWILSTTIVLSMLPGTYPVVSPFARMHQAWRDHNRRRMASLLWNQPPRYPDALSRQNRGLRRHFAVMSSEEGRESDHYYLPDHATSKLNLHRSSSNVVANIPGLLFRAVIRG</sequence>
<dbReference type="EMBL" id="JBFXLQ010000005">
    <property type="protein sequence ID" value="KAL2870842.1"/>
    <property type="molecule type" value="Genomic_DNA"/>
</dbReference>
<evidence type="ECO:0008006" key="3">
    <source>
        <dbReference type="Google" id="ProtNLM"/>
    </source>
</evidence>
<dbReference type="Proteomes" id="UP001610432">
    <property type="component" value="Unassembled WGS sequence"/>
</dbReference>
<protein>
    <recommendedName>
        <fullName evidence="3">Secreted protein</fullName>
    </recommendedName>
</protein>